<reference evidence="1" key="1">
    <citation type="submission" date="2021-05" db="EMBL/GenBank/DDBJ databases">
        <authorList>
            <person name="Alioto T."/>
            <person name="Alioto T."/>
            <person name="Gomez Garrido J."/>
        </authorList>
    </citation>
    <scope>NUCLEOTIDE SEQUENCE</scope>
</reference>
<dbReference type="EMBL" id="HBUE01283382">
    <property type="protein sequence ID" value="CAG6570248.1"/>
    <property type="molecule type" value="Transcribed_RNA"/>
</dbReference>
<name>A0A8D8NML1_CULPI</name>
<accession>A0A8D8NML1</accession>
<organism evidence="1">
    <name type="scientific">Culex pipiens</name>
    <name type="common">House mosquito</name>
    <dbReference type="NCBI Taxonomy" id="7175"/>
    <lineage>
        <taxon>Eukaryota</taxon>
        <taxon>Metazoa</taxon>
        <taxon>Ecdysozoa</taxon>
        <taxon>Arthropoda</taxon>
        <taxon>Hexapoda</taxon>
        <taxon>Insecta</taxon>
        <taxon>Pterygota</taxon>
        <taxon>Neoptera</taxon>
        <taxon>Endopterygota</taxon>
        <taxon>Diptera</taxon>
        <taxon>Nematocera</taxon>
        <taxon>Culicoidea</taxon>
        <taxon>Culicidae</taxon>
        <taxon>Culicinae</taxon>
        <taxon>Culicini</taxon>
        <taxon>Culex</taxon>
        <taxon>Culex</taxon>
    </lineage>
</organism>
<sequence>MQTKKKVMEKNTNVFLEQPQTDPYLLKIKLRFVNINLEKRKLKIECVKSTFCRWRNHVAVTFKQIKSDKHRQRNVFSCDGNYEEKTDVGQRYIEYVHINNYIFDHYYIEQKKKRKKIFII</sequence>
<evidence type="ECO:0000313" key="1">
    <source>
        <dbReference type="EMBL" id="CAG6570248.1"/>
    </source>
</evidence>
<protein>
    <submittedName>
        <fullName evidence="1">(northern house mosquito) hypothetical protein</fullName>
    </submittedName>
</protein>
<proteinExistence type="predicted"/>
<dbReference type="AlphaFoldDB" id="A0A8D8NML1"/>
<dbReference type="EMBL" id="HBUE01177828">
    <property type="protein sequence ID" value="CAG6518706.1"/>
    <property type="molecule type" value="Transcribed_RNA"/>
</dbReference>